<dbReference type="EMBL" id="FNUK01000012">
    <property type="protein sequence ID" value="SEF81733.1"/>
    <property type="molecule type" value="Genomic_DNA"/>
</dbReference>
<dbReference type="OrthoDB" id="9775734at2"/>
<evidence type="ECO:0000313" key="3">
    <source>
        <dbReference type="Proteomes" id="UP000242850"/>
    </source>
</evidence>
<accession>A0A1H5V3A6</accession>
<feature type="transmembrane region" description="Helical" evidence="1">
    <location>
        <begin position="6"/>
        <end position="29"/>
    </location>
</feature>
<gene>
    <name evidence="2" type="ORF">SAMN05660865_01090</name>
</gene>
<protein>
    <submittedName>
        <fullName evidence="2">Uncharacterized protein</fullName>
    </submittedName>
</protein>
<evidence type="ECO:0000313" key="2">
    <source>
        <dbReference type="EMBL" id="SEF81733.1"/>
    </source>
</evidence>
<reference evidence="3" key="1">
    <citation type="submission" date="2016-10" db="EMBL/GenBank/DDBJ databases">
        <authorList>
            <person name="Varghese N."/>
            <person name="Submissions S."/>
        </authorList>
    </citation>
    <scope>NUCLEOTIDE SEQUENCE [LARGE SCALE GENOMIC DNA]</scope>
    <source>
        <strain evidence="3">DSM 5463</strain>
    </source>
</reference>
<sequence length="129" mass="15054">MKKGFIEISFLVFLFVLIFFSLFLLDIALNNLSIPLILKNKVQSRYYAETGMNYAIYKIKNKLINGNSQFYVIFKDDDVFIYDKPLGKSYAFVKISCTIGIGYKIFNISSKSYYFDYCSFINDQITVNE</sequence>
<keyword evidence="1" id="KW-0472">Membrane</keyword>
<keyword evidence="1" id="KW-0812">Transmembrane</keyword>
<organism evidence="2 3">
    <name type="scientific">Caloramator fervidus</name>
    <dbReference type="NCBI Taxonomy" id="29344"/>
    <lineage>
        <taxon>Bacteria</taxon>
        <taxon>Bacillati</taxon>
        <taxon>Bacillota</taxon>
        <taxon>Clostridia</taxon>
        <taxon>Eubacteriales</taxon>
        <taxon>Clostridiaceae</taxon>
        <taxon>Caloramator</taxon>
    </lineage>
</organism>
<proteinExistence type="predicted"/>
<dbReference type="Proteomes" id="UP000242850">
    <property type="component" value="Unassembled WGS sequence"/>
</dbReference>
<dbReference type="AlphaFoldDB" id="A0A1H5V3A6"/>
<keyword evidence="1" id="KW-1133">Transmembrane helix</keyword>
<evidence type="ECO:0000256" key="1">
    <source>
        <dbReference type="SAM" id="Phobius"/>
    </source>
</evidence>
<keyword evidence="3" id="KW-1185">Reference proteome</keyword>
<name>A0A1H5V3A6_9CLOT</name>
<dbReference type="RefSeq" id="WP_103896058.1">
    <property type="nucleotide sequence ID" value="NZ_FNUK01000012.1"/>
</dbReference>